<dbReference type="PANTHER" id="PTHR24198">
    <property type="entry name" value="ANKYRIN REPEAT AND PROTEIN KINASE DOMAIN-CONTAINING PROTEIN"/>
    <property type="match status" value="1"/>
</dbReference>
<comment type="caution">
    <text evidence="3">The sequence shown here is derived from an EMBL/GenBank/DDBJ whole genome shotgun (WGS) entry which is preliminary data.</text>
</comment>
<protein>
    <submittedName>
        <fullName evidence="3">Ankyrin repeat-containing domain protein</fullName>
    </submittedName>
</protein>
<keyword evidence="4" id="KW-1185">Reference proteome</keyword>
<organism evidence="3 4">
    <name type="scientific">Aspergillus cavernicola</name>
    <dbReference type="NCBI Taxonomy" id="176166"/>
    <lineage>
        <taxon>Eukaryota</taxon>
        <taxon>Fungi</taxon>
        <taxon>Dikarya</taxon>
        <taxon>Ascomycota</taxon>
        <taxon>Pezizomycotina</taxon>
        <taxon>Eurotiomycetes</taxon>
        <taxon>Eurotiomycetidae</taxon>
        <taxon>Eurotiales</taxon>
        <taxon>Aspergillaceae</taxon>
        <taxon>Aspergillus</taxon>
        <taxon>Aspergillus subgen. Nidulantes</taxon>
    </lineage>
</organism>
<dbReference type="Proteomes" id="UP001610335">
    <property type="component" value="Unassembled WGS sequence"/>
</dbReference>
<evidence type="ECO:0000313" key="3">
    <source>
        <dbReference type="EMBL" id="KAL2824482.1"/>
    </source>
</evidence>
<evidence type="ECO:0000256" key="1">
    <source>
        <dbReference type="ARBA" id="ARBA00022737"/>
    </source>
</evidence>
<evidence type="ECO:0000313" key="4">
    <source>
        <dbReference type="Proteomes" id="UP001610335"/>
    </source>
</evidence>
<accession>A0ABR4I9P9</accession>
<dbReference type="PANTHER" id="PTHR24198:SF165">
    <property type="entry name" value="ANKYRIN REPEAT-CONTAINING PROTEIN-RELATED"/>
    <property type="match status" value="1"/>
</dbReference>
<name>A0ABR4I9P9_9EURO</name>
<keyword evidence="2" id="KW-0040">ANK repeat</keyword>
<gene>
    <name evidence="3" type="ORF">BDW59DRAFT_162369</name>
</gene>
<dbReference type="Pfam" id="PF12796">
    <property type="entry name" value="Ank_2"/>
    <property type="match status" value="1"/>
</dbReference>
<dbReference type="Gene3D" id="1.25.40.20">
    <property type="entry name" value="Ankyrin repeat-containing domain"/>
    <property type="match status" value="1"/>
</dbReference>
<dbReference type="EMBL" id="JBFXLS010000043">
    <property type="protein sequence ID" value="KAL2824482.1"/>
    <property type="molecule type" value="Genomic_DNA"/>
</dbReference>
<reference evidence="3 4" key="1">
    <citation type="submission" date="2024-07" db="EMBL/GenBank/DDBJ databases">
        <title>Section-level genome sequencing and comparative genomics of Aspergillus sections Usti and Cavernicolus.</title>
        <authorList>
            <consortium name="Lawrence Berkeley National Laboratory"/>
            <person name="Nybo J.L."/>
            <person name="Vesth T.C."/>
            <person name="Theobald S."/>
            <person name="Frisvad J.C."/>
            <person name="Larsen T.O."/>
            <person name="Kjaerboelling I."/>
            <person name="Rothschild-Mancinelli K."/>
            <person name="Lyhne E.K."/>
            <person name="Kogle M.E."/>
            <person name="Barry K."/>
            <person name="Clum A."/>
            <person name="Na H."/>
            <person name="Ledsgaard L."/>
            <person name="Lin J."/>
            <person name="Lipzen A."/>
            <person name="Kuo A."/>
            <person name="Riley R."/>
            <person name="Mondo S."/>
            <person name="LaButti K."/>
            <person name="Haridas S."/>
            <person name="Pangalinan J."/>
            <person name="Salamov A.A."/>
            <person name="Simmons B.A."/>
            <person name="Magnuson J.K."/>
            <person name="Chen J."/>
            <person name="Drula E."/>
            <person name="Henrissat B."/>
            <person name="Wiebenga A."/>
            <person name="Lubbers R.J."/>
            <person name="Gomes A.C."/>
            <person name="Makela M.R."/>
            <person name="Stajich J."/>
            <person name="Grigoriev I.V."/>
            <person name="Mortensen U.H."/>
            <person name="De vries R.P."/>
            <person name="Baker S.E."/>
            <person name="Andersen M.R."/>
        </authorList>
    </citation>
    <scope>NUCLEOTIDE SEQUENCE [LARGE SCALE GENOMIC DNA]</scope>
    <source>
        <strain evidence="3 4">CBS 600.67</strain>
    </source>
</reference>
<dbReference type="InterPro" id="IPR002110">
    <property type="entry name" value="Ankyrin_rpt"/>
</dbReference>
<proteinExistence type="predicted"/>
<dbReference type="InterPro" id="IPR036770">
    <property type="entry name" value="Ankyrin_rpt-contain_sf"/>
</dbReference>
<keyword evidence="1" id="KW-0677">Repeat</keyword>
<dbReference type="SUPFAM" id="SSF48403">
    <property type="entry name" value="Ankyrin repeat"/>
    <property type="match status" value="1"/>
</dbReference>
<evidence type="ECO:0000256" key="2">
    <source>
        <dbReference type="ARBA" id="ARBA00023043"/>
    </source>
</evidence>
<sequence>MLKALACGQVPPLKMLLDRGLRLDVSEGWHAENALLCSAAQGGVPMLEFLFNSGFQVVPERNDSLAVHTAINRPDINALQFLLVKKKIGLPASEALVSAVESIPEKNKSTEATQRMLDILLDHGLDINASKDDDSGQTCLWGAIQREDSSFLRLLLDRSASPMLRDRQGDTPLYAAAAKGFLEGVRIILEWATLHTQNAEIITRPELRAQISNAVLQAAAQESWKIVRILERYDYTGYL</sequence>